<reference evidence="6" key="1">
    <citation type="journal article" date="2014" name="Int. J. Syst. Evol. Microbiol.">
        <title>Complete genome sequence of Corynebacterium casei LMG S-19264T (=DSM 44701T), isolated from a smear-ripened cheese.</title>
        <authorList>
            <consortium name="US DOE Joint Genome Institute (JGI-PGF)"/>
            <person name="Walter F."/>
            <person name="Albersmeier A."/>
            <person name="Kalinowski J."/>
            <person name="Ruckert C."/>
        </authorList>
    </citation>
    <scope>NUCLEOTIDE SEQUENCE</scope>
    <source>
        <strain evidence="6">CGMCC 1.12919</strain>
    </source>
</reference>
<reference evidence="6" key="2">
    <citation type="submission" date="2020-09" db="EMBL/GenBank/DDBJ databases">
        <authorList>
            <person name="Sun Q."/>
            <person name="Zhou Y."/>
        </authorList>
    </citation>
    <scope>NUCLEOTIDE SEQUENCE</scope>
    <source>
        <strain evidence="6">CGMCC 1.12919</strain>
    </source>
</reference>
<keyword evidence="3" id="KW-0813">Transport</keyword>
<name>A0A916U090_9HYPH</name>
<evidence type="ECO:0000256" key="4">
    <source>
        <dbReference type="SAM" id="SignalP"/>
    </source>
</evidence>
<keyword evidence="7" id="KW-1185">Reference proteome</keyword>
<evidence type="ECO:0000259" key="5">
    <source>
        <dbReference type="Pfam" id="PF13458"/>
    </source>
</evidence>
<dbReference type="Pfam" id="PF13458">
    <property type="entry name" value="Peripla_BP_6"/>
    <property type="match status" value="1"/>
</dbReference>
<dbReference type="InterPro" id="IPR028082">
    <property type="entry name" value="Peripla_BP_I"/>
</dbReference>
<dbReference type="AlphaFoldDB" id="A0A916U090"/>
<dbReference type="EMBL" id="BMGG01000002">
    <property type="protein sequence ID" value="GGC52902.1"/>
    <property type="molecule type" value="Genomic_DNA"/>
</dbReference>
<dbReference type="SUPFAM" id="SSF53822">
    <property type="entry name" value="Periplasmic binding protein-like I"/>
    <property type="match status" value="1"/>
</dbReference>
<protein>
    <submittedName>
        <fullName evidence="6">ABC transporter substrate-binding protein</fullName>
    </submittedName>
</protein>
<evidence type="ECO:0000313" key="7">
    <source>
        <dbReference type="Proteomes" id="UP000637002"/>
    </source>
</evidence>
<dbReference type="GO" id="GO:0006865">
    <property type="term" value="P:amino acid transport"/>
    <property type="evidence" value="ECO:0007669"/>
    <property type="project" value="UniProtKB-KW"/>
</dbReference>
<dbReference type="CDD" id="cd06327">
    <property type="entry name" value="PBP1_SBP-like"/>
    <property type="match status" value="1"/>
</dbReference>
<dbReference type="PANTHER" id="PTHR30483">
    <property type="entry name" value="LEUCINE-SPECIFIC-BINDING PROTEIN"/>
    <property type="match status" value="1"/>
</dbReference>
<evidence type="ECO:0000313" key="6">
    <source>
        <dbReference type="EMBL" id="GGC52902.1"/>
    </source>
</evidence>
<dbReference type="Proteomes" id="UP000637002">
    <property type="component" value="Unassembled WGS sequence"/>
</dbReference>
<keyword evidence="2 4" id="KW-0732">Signal</keyword>
<evidence type="ECO:0000256" key="3">
    <source>
        <dbReference type="ARBA" id="ARBA00022970"/>
    </source>
</evidence>
<evidence type="ECO:0000256" key="1">
    <source>
        <dbReference type="ARBA" id="ARBA00010062"/>
    </source>
</evidence>
<feature type="chain" id="PRO_5038093284" evidence="4">
    <location>
        <begin position="19"/>
        <end position="398"/>
    </location>
</feature>
<sequence>MAGLLAAALTAWAAPAAAQISDAMVKIGVMGDMTSFYADIAGPGSVVAARMAAEDFGGTVLGKPIVIVAGDHQNKPDIGSAIARAWYDAEQVDAIADVPNSGVGIAVHEITREKKKVLLGSGTSLTDLTGSKCSPNSVIWTFDTWSLANGTGRALMEAGGRTWAFVTADYAFGHQLERDTARVVQDGGGQVLATIRHPLNTPDFASFLLRAQGTGAQVIALANAGADMANAVKQASEFGIEQKGQRLAALVAFITDVHALGLKAAQGLLLTEAFYWDLNDGTRAWSRRFAERNGGKYPTMVQAGVYAAVLHYLKAIEAAKTDDGTTVVEAMKAMPSNDPLFGEGRVRADGRHIHPMYLFQVKKPSESAAPYDYYKLVGSIPADKAFRPMGEGDCYLVK</sequence>
<dbReference type="InterPro" id="IPR028081">
    <property type="entry name" value="Leu-bd"/>
</dbReference>
<feature type="domain" description="Leucine-binding protein" evidence="5">
    <location>
        <begin position="25"/>
        <end position="362"/>
    </location>
</feature>
<dbReference type="PANTHER" id="PTHR30483:SF6">
    <property type="entry name" value="PERIPLASMIC BINDING PROTEIN OF ABC TRANSPORTER FOR NATURAL AMINO ACIDS"/>
    <property type="match status" value="1"/>
</dbReference>
<proteinExistence type="inferred from homology"/>
<organism evidence="6 7">
    <name type="scientific">Chelatococcus reniformis</name>
    <dbReference type="NCBI Taxonomy" id="1494448"/>
    <lineage>
        <taxon>Bacteria</taxon>
        <taxon>Pseudomonadati</taxon>
        <taxon>Pseudomonadota</taxon>
        <taxon>Alphaproteobacteria</taxon>
        <taxon>Hyphomicrobiales</taxon>
        <taxon>Chelatococcaceae</taxon>
        <taxon>Chelatococcus</taxon>
    </lineage>
</organism>
<gene>
    <name evidence="6" type="ORF">GCM10010994_10030</name>
</gene>
<keyword evidence="3" id="KW-0029">Amino-acid transport</keyword>
<dbReference type="Gene3D" id="3.40.50.2300">
    <property type="match status" value="2"/>
</dbReference>
<evidence type="ECO:0000256" key="2">
    <source>
        <dbReference type="ARBA" id="ARBA00022729"/>
    </source>
</evidence>
<dbReference type="InterPro" id="IPR051010">
    <property type="entry name" value="BCAA_transport"/>
</dbReference>
<accession>A0A916U090</accession>
<comment type="caution">
    <text evidence="6">The sequence shown here is derived from an EMBL/GenBank/DDBJ whole genome shotgun (WGS) entry which is preliminary data.</text>
</comment>
<feature type="signal peptide" evidence="4">
    <location>
        <begin position="1"/>
        <end position="18"/>
    </location>
</feature>
<comment type="similarity">
    <text evidence="1">Belongs to the leucine-binding protein family.</text>
</comment>